<feature type="compositionally biased region" description="Pro residues" evidence="1">
    <location>
        <begin position="69"/>
        <end position="78"/>
    </location>
</feature>
<organism evidence="3 4">
    <name type="scientific">Amycolatopsis tolypomycina</name>
    <dbReference type="NCBI Taxonomy" id="208445"/>
    <lineage>
        <taxon>Bacteria</taxon>
        <taxon>Bacillati</taxon>
        <taxon>Actinomycetota</taxon>
        <taxon>Actinomycetes</taxon>
        <taxon>Pseudonocardiales</taxon>
        <taxon>Pseudonocardiaceae</taxon>
        <taxon>Amycolatopsis</taxon>
    </lineage>
</organism>
<evidence type="ECO:0000313" key="4">
    <source>
        <dbReference type="Proteomes" id="UP000199622"/>
    </source>
</evidence>
<dbReference type="AlphaFoldDB" id="A0A1H4ZB05"/>
<evidence type="ECO:0000256" key="2">
    <source>
        <dbReference type="SAM" id="SignalP"/>
    </source>
</evidence>
<reference evidence="4" key="1">
    <citation type="submission" date="2016-10" db="EMBL/GenBank/DDBJ databases">
        <authorList>
            <person name="Varghese N."/>
            <person name="Submissions S."/>
        </authorList>
    </citation>
    <scope>NUCLEOTIDE SEQUENCE [LARGE SCALE GENOMIC DNA]</scope>
    <source>
        <strain evidence="4">DSM 44544</strain>
    </source>
</reference>
<feature type="chain" id="PRO_5039208434" evidence="2">
    <location>
        <begin position="32"/>
        <end position="78"/>
    </location>
</feature>
<proteinExistence type="predicted"/>
<sequence>MIPRRRTVVVVALAVAAVALGAAAVAGLLDAGGPAAPAEPPAPEVAGGPAVHTDPGYWTEDRLRGAEPAPMPAPPEGR</sequence>
<evidence type="ECO:0000256" key="1">
    <source>
        <dbReference type="SAM" id="MobiDB-lite"/>
    </source>
</evidence>
<feature type="signal peptide" evidence="2">
    <location>
        <begin position="1"/>
        <end position="31"/>
    </location>
</feature>
<feature type="region of interest" description="Disordered" evidence="1">
    <location>
        <begin position="30"/>
        <end position="78"/>
    </location>
</feature>
<dbReference type="STRING" id="208445.SAMN04489727_7155"/>
<dbReference type="Proteomes" id="UP000199622">
    <property type="component" value="Unassembled WGS sequence"/>
</dbReference>
<dbReference type="RefSeq" id="WP_143060746.1">
    <property type="nucleotide sequence ID" value="NZ_FNSO01000004.1"/>
</dbReference>
<name>A0A1H4ZB05_9PSEU</name>
<dbReference type="EMBL" id="FNSO01000004">
    <property type="protein sequence ID" value="SED26591.1"/>
    <property type="molecule type" value="Genomic_DNA"/>
</dbReference>
<evidence type="ECO:0000313" key="3">
    <source>
        <dbReference type="EMBL" id="SED26591.1"/>
    </source>
</evidence>
<keyword evidence="4" id="KW-1185">Reference proteome</keyword>
<gene>
    <name evidence="3" type="ORF">SAMN04489727_7155</name>
</gene>
<accession>A0A1H4ZB05</accession>
<protein>
    <submittedName>
        <fullName evidence="3">Uncharacterized protein</fullName>
    </submittedName>
</protein>
<keyword evidence="2" id="KW-0732">Signal</keyword>